<evidence type="ECO:0000313" key="3">
    <source>
        <dbReference type="Proteomes" id="UP000006793"/>
    </source>
</evidence>
<dbReference type="Pfam" id="PF14559">
    <property type="entry name" value="TPR_19"/>
    <property type="match status" value="1"/>
</dbReference>
<reference evidence="2 3" key="2">
    <citation type="journal article" date="2012" name="Stand. Genomic Sci.">
        <title>Complete genome sequence of the thermophilic sulfate-reducing ocean bacterium Thermodesulfatator indicus type strain (CIR29812(T)).</title>
        <authorList>
            <person name="Anderson I."/>
            <person name="Saunders E."/>
            <person name="Lapidus A."/>
            <person name="Nolan M."/>
            <person name="Lucas S."/>
            <person name="Tice H."/>
            <person name="Del Rio T.G."/>
            <person name="Cheng J.F."/>
            <person name="Han C."/>
            <person name="Tapia R."/>
            <person name="Goodwin L.A."/>
            <person name="Pitluck S."/>
            <person name="Liolios K."/>
            <person name="Mavromatis K."/>
            <person name="Pagani I."/>
            <person name="Ivanova N."/>
            <person name="Mikhailova N."/>
            <person name="Pati A."/>
            <person name="Chen A."/>
            <person name="Palaniappan K."/>
            <person name="Land M."/>
            <person name="Hauser L."/>
            <person name="Jeffries C.D."/>
            <person name="Chang Y.J."/>
            <person name="Brambilla E.M."/>
            <person name="Rohde M."/>
            <person name="Spring S."/>
            <person name="Goker M."/>
            <person name="Detter J.C."/>
            <person name="Woyke T."/>
            <person name="Bristow J."/>
            <person name="Eisen J.A."/>
            <person name="Markowitz V."/>
            <person name="Hugenholtz P."/>
            <person name="Kyrpides N.C."/>
            <person name="Klenk H.P."/>
        </authorList>
    </citation>
    <scope>NUCLEOTIDE SEQUENCE [LARGE SCALE GENOMIC DNA]</scope>
    <source>
        <strain evidence="3">DSM 15286 / JCM 11887 / CIR29812</strain>
    </source>
</reference>
<dbReference type="SMART" id="SM00028">
    <property type="entry name" value="TPR"/>
    <property type="match status" value="2"/>
</dbReference>
<dbReference type="AlphaFoldDB" id="F8A9J1"/>
<dbReference type="InterPro" id="IPR054347">
    <property type="entry name" value="TOTE_primase"/>
</dbReference>
<dbReference type="Pfam" id="PF22548">
    <property type="entry name" value="AEP-TOTE"/>
    <property type="match status" value="1"/>
</dbReference>
<dbReference type="OrthoDB" id="9770867at2"/>
<dbReference type="Proteomes" id="UP000006793">
    <property type="component" value="Chromosome"/>
</dbReference>
<keyword evidence="3" id="KW-1185">Reference proteome</keyword>
<proteinExistence type="predicted"/>
<dbReference type="eggNOG" id="COG0457">
    <property type="taxonomic scope" value="Bacteria"/>
</dbReference>
<dbReference type="InParanoid" id="F8A9J1"/>
<dbReference type="NCBIfam" id="NF040561">
    <property type="entry name" value="PrimPol_Msp"/>
    <property type="match status" value="1"/>
</dbReference>
<reference evidence="3" key="1">
    <citation type="submission" date="2011-04" db="EMBL/GenBank/DDBJ databases">
        <title>The complete genome of Thermodesulfatator indicus DSM 15286.</title>
        <authorList>
            <person name="Lucas S."/>
            <person name="Copeland A."/>
            <person name="Lapidus A."/>
            <person name="Bruce D."/>
            <person name="Goodwin L."/>
            <person name="Pitluck S."/>
            <person name="Peters L."/>
            <person name="Kyrpides N."/>
            <person name="Mavromatis K."/>
            <person name="Pagani I."/>
            <person name="Ivanova N."/>
            <person name="Saunders L."/>
            <person name="Detter J.C."/>
            <person name="Tapia R."/>
            <person name="Han C."/>
            <person name="Land M."/>
            <person name="Hauser L."/>
            <person name="Markowitz V."/>
            <person name="Cheng J.-F."/>
            <person name="Hugenholtz P."/>
            <person name="Woyke T."/>
            <person name="Wu D."/>
            <person name="Spring S."/>
            <person name="Schroeder M."/>
            <person name="Brambilla E."/>
            <person name="Klenk H.-P."/>
            <person name="Eisen J.A."/>
        </authorList>
    </citation>
    <scope>NUCLEOTIDE SEQUENCE [LARGE SCALE GENOMIC DNA]</scope>
    <source>
        <strain evidence="3">DSM 15286 / JCM 11887 / CIR29812</strain>
    </source>
</reference>
<dbReference type="STRING" id="667014.Thein_1350"/>
<dbReference type="eggNOG" id="COG4951">
    <property type="taxonomic scope" value="Bacteria"/>
</dbReference>
<dbReference type="HOGENOM" id="CLU_477282_0_0_0"/>
<dbReference type="InterPro" id="IPR019734">
    <property type="entry name" value="TPR_rpt"/>
</dbReference>
<name>F8A9J1_THEID</name>
<dbReference type="KEGG" id="tid:Thein_1350"/>
<protein>
    <submittedName>
        <fullName evidence="2">Tetratricopeptide TPR_1 repeat-containing protein</fullName>
    </submittedName>
</protein>
<organism evidence="2 3">
    <name type="scientific">Thermodesulfatator indicus (strain DSM 15286 / JCM 11887 / CIR29812)</name>
    <dbReference type="NCBI Taxonomy" id="667014"/>
    <lineage>
        <taxon>Bacteria</taxon>
        <taxon>Pseudomonadati</taxon>
        <taxon>Thermodesulfobacteriota</taxon>
        <taxon>Thermodesulfobacteria</taxon>
        <taxon>Thermodesulfobacteriales</taxon>
        <taxon>Thermodesulfatatoraceae</taxon>
        <taxon>Thermodesulfatator</taxon>
    </lineage>
</organism>
<dbReference type="Gene3D" id="1.25.40.10">
    <property type="entry name" value="Tetratricopeptide repeat domain"/>
    <property type="match status" value="1"/>
</dbReference>
<sequence>MNHLFTAEELLARGEEEKARNLVLRYRLWPGQRASEYLRWGALCEDLALPKQAMECYRKALEVSRDYPQAIWALAKLCYELGDLDAAKRLTRRFLQKEPDNSSARELLARIYQELGEVGSYAVITQEKDEKPHGPRYFPPSLGKKDLEPFDIFLEGRRAHGELILSQNTGSPMFLYREAALNLDELKEHLEGKRYFAVYPIDEDKRTRVAFISIQIPERERARHARLKSWLYLKSQIVKDIALSAYKRVNQENLPAALEAVSPYYFRLWFFFAEPIHFLWAKRFLKALTNKLPYPEEGIIYRDWNLTRPVGLGWREQAVFLPLGLNPVNRTRAMFMDEYGEPQPEQLTFFKKLRHLTFSEIKTFCRGGELRFEVRTARLFDELLSRLCESCALIKALVQKAQAGRLLSREEKLALFLTIGLLDQDGRLLHEVLYPCPDYRFAKIERQRRGLPKNPVSCYKLRAWFPALAASLPCHCVFENAQERYPSPLLHVSPILVPPEEETLTLEYRTPKELARRYCFYLNEKERLERKIARAERELTEYLRARPGKKIKLSENAFLTYEDGKLKVEQN</sequence>
<dbReference type="EMBL" id="CP002683">
    <property type="protein sequence ID" value="AEH45217.1"/>
    <property type="molecule type" value="Genomic_DNA"/>
</dbReference>
<feature type="domain" description="TOTE conflict system primase" evidence="1">
    <location>
        <begin position="180"/>
        <end position="363"/>
    </location>
</feature>
<gene>
    <name evidence="2" type="ordered locus">Thein_1350</name>
</gene>
<evidence type="ECO:0000313" key="2">
    <source>
        <dbReference type="EMBL" id="AEH45217.1"/>
    </source>
</evidence>
<dbReference type="PaxDb" id="667014-Thein_1350"/>
<dbReference type="InterPro" id="IPR011990">
    <property type="entry name" value="TPR-like_helical_dom_sf"/>
</dbReference>
<accession>F8A9J1</accession>
<dbReference type="SUPFAM" id="SSF48452">
    <property type="entry name" value="TPR-like"/>
    <property type="match status" value="1"/>
</dbReference>
<evidence type="ECO:0000259" key="1">
    <source>
        <dbReference type="Pfam" id="PF22548"/>
    </source>
</evidence>
<dbReference type="RefSeq" id="WP_013907959.1">
    <property type="nucleotide sequence ID" value="NC_015681.1"/>
</dbReference>